<feature type="region of interest" description="Disordered" evidence="1">
    <location>
        <begin position="254"/>
        <end position="278"/>
    </location>
</feature>
<organism evidence="2 3">
    <name type="scientific">Lineolata rhizophorae</name>
    <dbReference type="NCBI Taxonomy" id="578093"/>
    <lineage>
        <taxon>Eukaryota</taxon>
        <taxon>Fungi</taxon>
        <taxon>Dikarya</taxon>
        <taxon>Ascomycota</taxon>
        <taxon>Pezizomycotina</taxon>
        <taxon>Dothideomycetes</taxon>
        <taxon>Dothideomycetes incertae sedis</taxon>
        <taxon>Lineolatales</taxon>
        <taxon>Lineolataceae</taxon>
        <taxon>Lineolata</taxon>
    </lineage>
</organism>
<dbReference type="Proteomes" id="UP000799766">
    <property type="component" value="Unassembled WGS sequence"/>
</dbReference>
<reference evidence="2" key="1">
    <citation type="journal article" date="2020" name="Stud. Mycol.">
        <title>101 Dothideomycetes genomes: a test case for predicting lifestyles and emergence of pathogens.</title>
        <authorList>
            <person name="Haridas S."/>
            <person name="Albert R."/>
            <person name="Binder M."/>
            <person name="Bloem J."/>
            <person name="Labutti K."/>
            <person name="Salamov A."/>
            <person name="Andreopoulos B."/>
            <person name="Baker S."/>
            <person name="Barry K."/>
            <person name="Bills G."/>
            <person name="Bluhm B."/>
            <person name="Cannon C."/>
            <person name="Castanera R."/>
            <person name="Culley D."/>
            <person name="Daum C."/>
            <person name="Ezra D."/>
            <person name="Gonzalez J."/>
            <person name="Henrissat B."/>
            <person name="Kuo A."/>
            <person name="Liang C."/>
            <person name="Lipzen A."/>
            <person name="Lutzoni F."/>
            <person name="Magnuson J."/>
            <person name="Mondo S."/>
            <person name="Nolan M."/>
            <person name="Ohm R."/>
            <person name="Pangilinan J."/>
            <person name="Park H.-J."/>
            <person name="Ramirez L."/>
            <person name="Alfaro M."/>
            <person name="Sun H."/>
            <person name="Tritt A."/>
            <person name="Yoshinaga Y."/>
            <person name="Zwiers L.-H."/>
            <person name="Turgeon B."/>
            <person name="Goodwin S."/>
            <person name="Spatafora J."/>
            <person name="Crous P."/>
            <person name="Grigoriev I."/>
        </authorList>
    </citation>
    <scope>NUCLEOTIDE SEQUENCE</scope>
    <source>
        <strain evidence="2">ATCC 16933</strain>
    </source>
</reference>
<feature type="region of interest" description="Disordered" evidence="1">
    <location>
        <begin position="122"/>
        <end position="161"/>
    </location>
</feature>
<dbReference type="AlphaFoldDB" id="A0A6A6NR07"/>
<proteinExistence type="predicted"/>
<gene>
    <name evidence="2" type="ORF">BDY21DRAFT_355251</name>
</gene>
<protein>
    <submittedName>
        <fullName evidence="2">Uncharacterized protein</fullName>
    </submittedName>
</protein>
<sequence length="278" mass="29459">MLFSADADGSGGWDDFCLPTTGSGDGLLDIARVDGYDRNYASTQPLFSSTGDYLAGFRERAHGHNCANLSAYTGNDNSQTDSTVVSVPTAARPVPATLPRLLTQEAACLSFVDDRDWHGHAHAHARRGESGGSRGVEPEGHWLGGLPWPSQTYSGGEGGLEGMEGRGYSNDKNTGINGIYVGADADIPIHVDPALDMNTPKVMEHQERHGDFLVGEAGAGEFEDFPALGQGFDFPFGDPTSALFPQAHNQDNGSGYATIPYAGIPAPRRDSSISPFDL</sequence>
<evidence type="ECO:0000313" key="3">
    <source>
        <dbReference type="Proteomes" id="UP000799766"/>
    </source>
</evidence>
<evidence type="ECO:0000313" key="2">
    <source>
        <dbReference type="EMBL" id="KAF2453842.1"/>
    </source>
</evidence>
<keyword evidence="3" id="KW-1185">Reference proteome</keyword>
<accession>A0A6A6NR07</accession>
<evidence type="ECO:0000256" key="1">
    <source>
        <dbReference type="SAM" id="MobiDB-lite"/>
    </source>
</evidence>
<name>A0A6A6NR07_9PEZI</name>
<feature type="non-terminal residue" evidence="2">
    <location>
        <position position="278"/>
    </location>
</feature>
<dbReference type="EMBL" id="MU001695">
    <property type="protein sequence ID" value="KAF2453842.1"/>
    <property type="molecule type" value="Genomic_DNA"/>
</dbReference>